<dbReference type="AlphaFoldDB" id="A0A0F9HEV9"/>
<dbReference type="SUPFAM" id="SSF55103">
    <property type="entry name" value="FAD-linked oxidases, C-terminal domain"/>
    <property type="match status" value="1"/>
</dbReference>
<dbReference type="EMBL" id="LAZR01022918">
    <property type="protein sequence ID" value="KKL80230.1"/>
    <property type="molecule type" value="Genomic_DNA"/>
</dbReference>
<dbReference type="Gene3D" id="3.30.465.10">
    <property type="match status" value="1"/>
</dbReference>
<keyword evidence="3" id="KW-0274">FAD</keyword>
<dbReference type="GO" id="GO:0071949">
    <property type="term" value="F:FAD binding"/>
    <property type="evidence" value="ECO:0007669"/>
    <property type="project" value="InterPro"/>
</dbReference>
<comment type="similarity">
    <text evidence="1">Belongs to the FAD-binding oxidoreductase/transferase type 4 family.</text>
</comment>
<comment type="caution">
    <text evidence="5">The sequence shown here is derived from an EMBL/GenBank/DDBJ whole genome shotgun (WGS) entry which is preliminary data.</text>
</comment>
<dbReference type="InterPro" id="IPR016169">
    <property type="entry name" value="FAD-bd_PCMH_sub2"/>
</dbReference>
<dbReference type="InterPro" id="IPR016164">
    <property type="entry name" value="FAD-linked_Oxase-like_C"/>
</dbReference>
<keyword evidence="2" id="KW-0285">Flavoprotein</keyword>
<reference evidence="5" key="1">
    <citation type="journal article" date="2015" name="Nature">
        <title>Complex archaea that bridge the gap between prokaryotes and eukaryotes.</title>
        <authorList>
            <person name="Spang A."/>
            <person name="Saw J.H."/>
            <person name="Jorgensen S.L."/>
            <person name="Zaremba-Niedzwiedzka K."/>
            <person name="Martijn J."/>
            <person name="Lind A.E."/>
            <person name="van Eijk R."/>
            <person name="Schleper C."/>
            <person name="Guy L."/>
            <person name="Ettema T.J."/>
        </authorList>
    </citation>
    <scope>NUCLEOTIDE SEQUENCE</scope>
</reference>
<organism evidence="5">
    <name type="scientific">marine sediment metagenome</name>
    <dbReference type="NCBI Taxonomy" id="412755"/>
    <lineage>
        <taxon>unclassified sequences</taxon>
        <taxon>metagenomes</taxon>
        <taxon>ecological metagenomes</taxon>
    </lineage>
</organism>
<gene>
    <name evidence="5" type="ORF">LCGC14_2006840</name>
</gene>
<accession>A0A0F9HEV9</accession>
<evidence type="ECO:0000259" key="4">
    <source>
        <dbReference type="PROSITE" id="PS51387"/>
    </source>
</evidence>
<evidence type="ECO:0000256" key="3">
    <source>
        <dbReference type="ARBA" id="ARBA00022827"/>
    </source>
</evidence>
<evidence type="ECO:0000313" key="5">
    <source>
        <dbReference type="EMBL" id="KKL80230.1"/>
    </source>
</evidence>
<dbReference type="InterPro" id="IPR016166">
    <property type="entry name" value="FAD-bd_PCMH"/>
</dbReference>
<dbReference type="InterPro" id="IPR036318">
    <property type="entry name" value="FAD-bd_PCMH-like_sf"/>
</dbReference>
<dbReference type="GO" id="GO:0004458">
    <property type="term" value="F:D-lactate dehydrogenase (cytochrome) activity"/>
    <property type="evidence" value="ECO:0007669"/>
    <property type="project" value="TreeGrafter"/>
</dbReference>
<evidence type="ECO:0000256" key="2">
    <source>
        <dbReference type="ARBA" id="ARBA00022630"/>
    </source>
</evidence>
<dbReference type="PROSITE" id="PS51387">
    <property type="entry name" value="FAD_PCMH"/>
    <property type="match status" value="1"/>
</dbReference>
<feature type="domain" description="FAD-binding PCMH-type" evidence="4">
    <location>
        <begin position="68"/>
        <end position="240"/>
    </location>
</feature>
<evidence type="ECO:0000256" key="1">
    <source>
        <dbReference type="ARBA" id="ARBA00008000"/>
    </source>
</evidence>
<dbReference type="InterPro" id="IPR006094">
    <property type="entry name" value="Oxid_FAD_bind_N"/>
</dbReference>
<dbReference type="PANTHER" id="PTHR11748">
    <property type="entry name" value="D-LACTATE DEHYDROGENASE"/>
    <property type="match status" value="1"/>
</dbReference>
<dbReference type="Pfam" id="PF01565">
    <property type="entry name" value="FAD_binding_4"/>
    <property type="match status" value="1"/>
</dbReference>
<sequence length="507" mass="58222">MSTKTNKEIDMHAKSSKPKFKLSRKLSDIEKSYTKIKEEGIAFSRTLSERISSSGDTTGTPFYHFRWKRHFLADYIAYPKSDEDVIKIIQSANEYIVSVTPRGAGSCYYGSGSPTNGGVVVDMKRMKECQINKDNMTATVQTGICFSNLMDLLDEKDLELGCYPTSALTTTLGGWIGTGGTMGIGTVQNGPFLNQMVSMKVVSPTGDLKQYDEKVDFEQFFGSNGIFGIVTEVVLKIFPKSTKTDPIMAGFSSLGDLLKAIQVILSNTDPFVLRFSDKYHEYNCSGLTRHSHYLFLLYNGRNKDLDEDVKETLRIIEQNNGIFLGTKFSHDTWDDYLKHELKIKLETPVQMLQQIYIDFQRTEPILTYFEKLIKKNKLNHCFYGLINRDNNVRLCLYTPTDNEYWMHFLSSKAVISRVVKYSYKLGGRIYTYGLQNTIYLHKFEKDKLKKFREKKAEVDPNYILNPLKIVKSKISFFRINIMFELIMFYRRIATKLGLAKEILVLNI</sequence>
<dbReference type="GO" id="GO:0008720">
    <property type="term" value="F:D-lactate dehydrogenase (NAD+) activity"/>
    <property type="evidence" value="ECO:0007669"/>
    <property type="project" value="TreeGrafter"/>
</dbReference>
<name>A0A0F9HEV9_9ZZZZ</name>
<proteinExistence type="inferred from homology"/>
<dbReference type="GO" id="GO:1903457">
    <property type="term" value="P:lactate catabolic process"/>
    <property type="evidence" value="ECO:0007669"/>
    <property type="project" value="TreeGrafter"/>
</dbReference>
<protein>
    <recommendedName>
        <fullName evidence="4">FAD-binding PCMH-type domain-containing protein</fullName>
    </recommendedName>
</protein>
<dbReference type="PANTHER" id="PTHR11748:SF111">
    <property type="entry name" value="D-LACTATE DEHYDROGENASE, MITOCHONDRIAL-RELATED"/>
    <property type="match status" value="1"/>
</dbReference>
<dbReference type="SUPFAM" id="SSF56176">
    <property type="entry name" value="FAD-binding/transporter-associated domain-like"/>
    <property type="match status" value="1"/>
</dbReference>